<dbReference type="OrthoDB" id="1101576at2759"/>
<accession>A0A8J4YRC3</accession>
<comment type="caution">
    <text evidence="1">The sequence shown here is derived from an EMBL/GenBank/DDBJ whole genome shotgun (WGS) entry which is preliminary data.</text>
</comment>
<evidence type="ECO:0000313" key="2">
    <source>
        <dbReference type="Proteomes" id="UP000770661"/>
    </source>
</evidence>
<evidence type="ECO:0000313" key="1">
    <source>
        <dbReference type="EMBL" id="KAG0727566.1"/>
    </source>
</evidence>
<sequence>MYSDLLDEFFEKHQLKWEKYIGLVCTDEWIPQPFLADRSDADNLKEELIDLQVNQGCQAKFRTLPLSVFWCDQLVAYPGLARAALEMIIPFPTTYRCEKASSTMLQIKTIARNRLQGGLLHDMRVALTNTKPQF</sequence>
<name>A0A8J4YRC3_CHIOP</name>
<reference evidence="1" key="1">
    <citation type="submission" date="2020-07" db="EMBL/GenBank/DDBJ databases">
        <title>The High-quality genome of the commercially important snow crab, Chionoecetes opilio.</title>
        <authorList>
            <person name="Jeong J.-H."/>
            <person name="Ryu S."/>
        </authorList>
    </citation>
    <scope>NUCLEOTIDE SEQUENCE</scope>
    <source>
        <strain evidence="1">MADBK_172401_WGS</strain>
        <tissue evidence="1">Digestive gland</tissue>
    </source>
</reference>
<keyword evidence="2" id="KW-1185">Reference proteome</keyword>
<dbReference type="Proteomes" id="UP000770661">
    <property type="component" value="Unassembled WGS sequence"/>
</dbReference>
<organism evidence="1 2">
    <name type="scientific">Chionoecetes opilio</name>
    <name type="common">Atlantic snow crab</name>
    <name type="synonym">Cancer opilio</name>
    <dbReference type="NCBI Taxonomy" id="41210"/>
    <lineage>
        <taxon>Eukaryota</taxon>
        <taxon>Metazoa</taxon>
        <taxon>Ecdysozoa</taxon>
        <taxon>Arthropoda</taxon>
        <taxon>Crustacea</taxon>
        <taxon>Multicrustacea</taxon>
        <taxon>Malacostraca</taxon>
        <taxon>Eumalacostraca</taxon>
        <taxon>Eucarida</taxon>
        <taxon>Decapoda</taxon>
        <taxon>Pleocyemata</taxon>
        <taxon>Brachyura</taxon>
        <taxon>Eubrachyura</taxon>
        <taxon>Majoidea</taxon>
        <taxon>Majidae</taxon>
        <taxon>Chionoecetes</taxon>
    </lineage>
</organism>
<proteinExistence type="predicted"/>
<dbReference type="PANTHER" id="PTHR45913:SF19">
    <property type="entry name" value="LOW QUALITY PROTEIN: ZINC FINGER BED DOMAIN-CONTAINING PROTEIN 5-LIKE"/>
    <property type="match status" value="1"/>
</dbReference>
<dbReference type="AlphaFoldDB" id="A0A8J4YRC3"/>
<dbReference type="PANTHER" id="PTHR45913">
    <property type="entry name" value="EPM2A-INTERACTING PROTEIN 1"/>
    <property type="match status" value="1"/>
</dbReference>
<gene>
    <name evidence="1" type="primary">ZBED8_12</name>
    <name evidence="1" type="ORF">GWK47_034405</name>
</gene>
<dbReference type="EMBL" id="JACEEZ010003212">
    <property type="protein sequence ID" value="KAG0727566.1"/>
    <property type="molecule type" value="Genomic_DNA"/>
</dbReference>
<protein>
    <submittedName>
        <fullName evidence="1">Protein ZBED8</fullName>
    </submittedName>
</protein>